<proteinExistence type="predicted"/>
<dbReference type="RefSeq" id="WP_285625390.1">
    <property type="nucleotide sequence ID" value="NZ_BSTJ01000006.1"/>
</dbReference>
<dbReference type="GO" id="GO:0005829">
    <property type="term" value="C:cytosol"/>
    <property type="evidence" value="ECO:0007669"/>
    <property type="project" value="TreeGrafter"/>
</dbReference>
<name>A0A9W6RIP5_9ACTN</name>
<evidence type="ECO:0000313" key="5">
    <source>
        <dbReference type="Proteomes" id="UP001165135"/>
    </source>
</evidence>
<dbReference type="PANTHER" id="PTHR12304:SF4">
    <property type="entry name" value="URIDINE NUCLEOSIDASE"/>
    <property type="match status" value="1"/>
</dbReference>
<dbReference type="Pfam" id="PF01156">
    <property type="entry name" value="IU_nuc_hydro"/>
    <property type="match status" value="1"/>
</dbReference>
<dbReference type="PANTHER" id="PTHR12304">
    <property type="entry name" value="INOSINE-URIDINE PREFERRING NUCLEOSIDE HYDROLASE"/>
    <property type="match status" value="1"/>
</dbReference>
<reference evidence="4" key="1">
    <citation type="submission" date="2023-03" db="EMBL/GenBank/DDBJ databases">
        <title>Actinoallomurus iriomotensis NBRC 103681.</title>
        <authorList>
            <person name="Ichikawa N."/>
            <person name="Sato H."/>
            <person name="Tonouchi N."/>
        </authorList>
    </citation>
    <scope>NUCLEOTIDE SEQUENCE</scope>
    <source>
        <strain evidence="4">NBRC 103681</strain>
    </source>
</reference>
<organism evidence="4 5">
    <name type="scientific">Actinoallomurus iriomotensis</name>
    <dbReference type="NCBI Taxonomy" id="478107"/>
    <lineage>
        <taxon>Bacteria</taxon>
        <taxon>Bacillati</taxon>
        <taxon>Actinomycetota</taxon>
        <taxon>Actinomycetes</taxon>
        <taxon>Streptosporangiales</taxon>
        <taxon>Thermomonosporaceae</taxon>
        <taxon>Actinoallomurus</taxon>
    </lineage>
</organism>
<comment type="caution">
    <text evidence="4">The sequence shown here is derived from an EMBL/GenBank/DDBJ whole genome shotgun (WGS) entry which is preliminary data.</text>
</comment>
<dbReference type="GO" id="GO:0006152">
    <property type="term" value="P:purine nucleoside catabolic process"/>
    <property type="evidence" value="ECO:0007669"/>
    <property type="project" value="TreeGrafter"/>
</dbReference>
<accession>A0A9W6RIP5</accession>
<dbReference type="AlphaFoldDB" id="A0A9W6RIP5"/>
<dbReference type="InterPro" id="IPR036452">
    <property type="entry name" value="Ribo_hydro-like"/>
</dbReference>
<sequence>MKRRILLDCDTGIDDALALLYLAPLIKTGEVDLVAAGTVHGNVAAEVGALNTLRVLEDAGVRDVPVAVGAARPMAQAVSLAADVHGSDGLGEIGLGDPEGRPVGFSAPEQIVRLAREHPGELTLLATGPLTNLAIALLLEPALPELFREVVIMGGAFGHQGNVTSHAEANIWHDPEAAELVFAAGWPITLVPLDVTHAAVLDGEWLDRLAAGDTDQARLATRILAFYAEVYRRQLGRCGVVIHDALAAMLALDPELGEYTSRPVRVELRGERTRGTTLWDRRLHAEKDDRPAVKVAVSVDVETFRERLLASLL</sequence>
<gene>
    <name evidence="4" type="ORF">Airi01_050080</name>
</gene>
<dbReference type="Gene3D" id="3.90.245.10">
    <property type="entry name" value="Ribonucleoside hydrolase-like"/>
    <property type="match status" value="1"/>
</dbReference>
<dbReference type="InterPro" id="IPR001910">
    <property type="entry name" value="Inosine/uridine_hydrolase_dom"/>
</dbReference>
<evidence type="ECO:0000259" key="3">
    <source>
        <dbReference type="Pfam" id="PF01156"/>
    </source>
</evidence>
<evidence type="ECO:0000256" key="2">
    <source>
        <dbReference type="ARBA" id="ARBA00023295"/>
    </source>
</evidence>
<dbReference type="SUPFAM" id="SSF53590">
    <property type="entry name" value="Nucleoside hydrolase"/>
    <property type="match status" value="1"/>
</dbReference>
<keyword evidence="2" id="KW-0326">Glycosidase</keyword>
<evidence type="ECO:0000256" key="1">
    <source>
        <dbReference type="ARBA" id="ARBA00022801"/>
    </source>
</evidence>
<dbReference type="InterPro" id="IPR023186">
    <property type="entry name" value="IUNH"/>
</dbReference>
<feature type="domain" description="Inosine/uridine-preferring nucleoside hydrolase" evidence="3">
    <location>
        <begin position="5"/>
        <end position="305"/>
    </location>
</feature>
<keyword evidence="1 4" id="KW-0378">Hydrolase</keyword>
<dbReference type="GO" id="GO:0008477">
    <property type="term" value="F:purine nucleosidase activity"/>
    <property type="evidence" value="ECO:0007669"/>
    <property type="project" value="TreeGrafter"/>
</dbReference>
<protein>
    <submittedName>
        <fullName evidence="4">Nucleoside hydrolase</fullName>
    </submittedName>
</protein>
<evidence type="ECO:0000313" key="4">
    <source>
        <dbReference type="EMBL" id="GLY76741.1"/>
    </source>
</evidence>
<dbReference type="EMBL" id="BSTJ01000006">
    <property type="protein sequence ID" value="GLY76741.1"/>
    <property type="molecule type" value="Genomic_DNA"/>
</dbReference>
<dbReference type="CDD" id="cd02650">
    <property type="entry name" value="nuc_hydro_CaPnhB"/>
    <property type="match status" value="1"/>
</dbReference>
<dbReference type="Proteomes" id="UP001165135">
    <property type="component" value="Unassembled WGS sequence"/>
</dbReference>